<dbReference type="InterPro" id="IPR038765">
    <property type="entry name" value="Papain-like_cys_pep_sf"/>
</dbReference>
<dbReference type="RefSeq" id="XP_066930350.1">
    <property type="nucleotide sequence ID" value="XM_067074249.1"/>
</dbReference>
<dbReference type="InterPro" id="IPR025661">
    <property type="entry name" value="Pept_asp_AS"/>
</dbReference>
<dbReference type="Proteomes" id="UP000594262">
    <property type="component" value="Unplaced"/>
</dbReference>
<keyword evidence="2" id="KW-0645">Protease</keyword>
<keyword evidence="6" id="KW-1015">Disulfide bond</keyword>
<dbReference type="SMART" id="SM00645">
    <property type="entry name" value="Pept_C1"/>
    <property type="match status" value="1"/>
</dbReference>
<organism evidence="10 11">
    <name type="scientific">Clytia hemisphaerica</name>
    <dbReference type="NCBI Taxonomy" id="252671"/>
    <lineage>
        <taxon>Eukaryota</taxon>
        <taxon>Metazoa</taxon>
        <taxon>Cnidaria</taxon>
        <taxon>Hydrozoa</taxon>
        <taxon>Hydroidolina</taxon>
        <taxon>Leptothecata</taxon>
        <taxon>Obeliida</taxon>
        <taxon>Clytiidae</taxon>
        <taxon>Clytia</taxon>
    </lineage>
</organism>
<dbReference type="InterPro" id="IPR025660">
    <property type="entry name" value="Pept_his_AS"/>
</dbReference>
<protein>
    <recommendedName>
        <fullName evidence="12">Counting factor associated protein D</fullName>
    </recommendedName>
</protein>
<keyword evidence="7" id="KW-0732">Signal</keyword>
<dbReference type="PROSITE" id="PS00139">
    <property type="entry name" value="THIOL_PROTEASE_CYS"/>
    <property type="match status" value="1"/>
</dbReference>
<dbReference type="AlphaFoldDB" id="A0A7M5V3F9"/>
<evidence type="ECO:0008006" key="12">
    <source>
        <dbReference type="Google" id="ProtNLM"/>
    </source>
</evidence>
<dbReference type="PROSITE" id="PS00639">
    <property type="entry name" value="THIOL_PROTEASE_HIS"/>
    <property type="match status" value="1"/>
</dbReference>
<dbReference type="PRINTS" id="PR00705">
    <property type="entry name" value="PAPAIN"/>
</dbReference>
<dbReference type="CDD" id="cd02248">
    <property type="entry name" value="Peptidase_C1A"/>
    <property type="match status" value="1"/>
</dbReference>
<dbReference type="SMART" id="SM00848">
    <property type="entry name" value="Inhibitor_I29"/>
    <property type="match status" value="1"/>
</dbReference>
<dbReference type="OrthoDB" id="65740at2759"/>
<dbReference type="FunFam" id="3.90.70.10:FF:000087">
    <property type="entry name" value="Counting factor associated protein D"/>
    <property type="match status" value="1"/>
</dbReference>
<dbReference type="InterPro" id="IPR000169">
    <property type="entry name" value="Pept_cys_AS"/>
</dbReference>
<dbReference type="EnsemblMetazoa" id="CLYHEMT002902.1">
    <property type="protein sequence ID" value="CLYHEMP002902.1"/>
    <property type="gene ID" value="CLYHEMG002902"/>
</dbReference>
<dbReference type="PROSITE" id="PS00640">
    <property type="entry name" value="THIOL_PROTEASE_ASN"/>
    <property type="match status" value="1"/>
</dbReference>
<evidence type="ECO:0000256" key="3">
    <source>
        <dbReference type="ARBA" id="ARBA00022801"/>
    </source>
</evidence>
<feature type="domain" description="Cathepsin propeptide inhibitor" evidence="9">
    <location>
        <begin position="248"/>
        <end position="300"/>
    </location>
</feature>
<evidence type="ECO:0000256" key="5">
    <source>
        <dbReference type="ARBA" id="ARBA00023145"/>
    </source>
</evidence>
<evidence type="ECO:0000256" key="7">
    <source>
        <dbReference type="SAM" id="SignalP"/>
    </source>
</evidence>
<dbReference type="SUPFAM" id="SSF54001">
    <property type="entry name" value="Cysteine proteinases"/>
    <property type="match status" value="1"/>
</dbReference>
<evidence type="ECO:0000259" key="8">
    <source>
        <dbReference type="SMART" id="SM00645"/>
    </source>
</evidence>
<keyword evidence="5" id="KW-0865">Zymogen</keyword>
<evidence type="ECO:0000256" key="4">
    <source>
        <dbReference type="ARBA" id="ARBA00022807"/>
    </source>
</evidence>
<accession>A0A7M5V3F9</accession>
<feature type="chain" id="PRO_5029887778" description="Counting factor associated protein D" evidence="7">
    <location>
        <begin position="17"/>
        <end position="551"/>
    </location>
</feature>
<keyword evidence="11" id="KW-1185">Reference proteome</keyword>
<evidence type="ECO:0000259" key="9">
    <source>
        <dbReference type="SMART" id="SM00848"/>
    </source>
</evidence>
<reference evidence="10" key="1">
    <citation type="submission" date="2021-01" db="UniProtKB">
        <authorList>
            <consortium name="EnsemblMetazoa"/>
        </authorList>
    </citation>
    <scope>IDENTIFICATION</scope>
</reference>
<dbReference type="Pfam" id="PF00112">
    <property type="entry name" value="Peptidase_C1"/>
    <property type="match status" value="1"/>
</dbReference>
<dbReference type="Pfam" id="PF08246">
    <property type="entry name" value="Inhibitor_I29"/>
    <property type="match status" value="1"/>
</dbReference>
<feature type="domain" description="Peptidase C1A papain C-terminal" evidence="8">
    <location>
        <begin position="332"/>
        <end position="549"/>
    </location>
</feature>
<dbReference type="GO" id="GO:0008234">
    <property type="term" value="F:cysteine-type peptidase activity"/>
    <property type="evidence" value="ECO:0007669"/>
    <property type="project" value="UniProtKB-KW"/>
</dbReference>
<keyword evidence="4" id="KW-0788">Thiol protease</keyword>
<dbReference type="Gene3D" id="3.90.70.10">
    <property type="entry name" value="Cysteine proteinases"/>
    <property type="match status" value="1"/>
</dbReference>
<feature type="signal peptide" evidence="7">
    <location>
        <begin position="1"/>
        <end position="16"/>
    </location>
</feature>
<dbReference type="InterPro" id="IPR039417">
    <property type="entry name" value="Peptidase_C1A_papain-like"/>
</dbReference>
<comment type="similarity">
    <text evidence="1">Belongs to the peptidase C1 family.</text>
</comment>
<evidence type="ECO:0000256" key="2">
    <source>
        <dbReference type="ARBA" id="ARBA00022670"/>
    </source>
</evidence>
<evidence type="ECO:0000313" key="10">
    <source>
        <dbReference type="EnsemblMetazoa" id="CLYHEMP002902.1"/>
    </source>
</evidence>
<evidence type="ECO:0000256" key="6">
    <source>
        <dbReference type="ARBA" id="ARBA00023157"/>
    </source>
</evidence>
<keyword evidence="3" id="KW-0378">Hydrolase</keyword>
<dbReference type="GO" id="GO:0006508">
    <property type="term" value="P:proteolysis"/>
    <property type="evidence" value="ECO:0007669"/>
    <property type="project" value="UniProtKB-KW"/>
</dbReference>
<dbReference type="InterPro" id="IPR000668">
    <property type="entry name" value="Peptidase_C1A_C"/>
</dbReference>
<sequence length="551" mass="62262">MPKLFILFSVIGLSMAIDDYIRFHPKHEAFRPYVPKWPSKYMIQGTLNLPYAELSEPFTAWYDAEMKSSRIDYYGGLSKTIQRGDLGEYGQHYMIAPMTNEEVINVQTCFTLNGTQDAVVEPQQALPDTSKFIHKGMKNWDNRNVDVWELVDTHGIKINRYTLYVDSQTLHPVFYEMLGYNSLLGSHFDEYKLYYTIFAEDFPVDVFNIPTDMKCSGFPGPGHEARIVANPMKEFIYPEDHSHLHQMYSDFVKKFSKQNVGEEKKHTFKHNLRYINSMNRKRLTYRLAVNHFADNSPSELRRLRGRLSGSNNKKHIKSNAKKFVSAVNVKDLPTQINWRLRGGVTPVKDQAVCGSCWSFGTTGTIEGAVFMKTGHLIRLSQQNLMDCSWGFGNNGCDGGEEFRAYEWIIKHGGIATELNYGQYLGVDSFCHFNQSQAGAVLSGYVNVTSGSEDALKEAIATKGPTSVGIDAAHLSFVFYANGVYYEPKCGNGPDDLDHAVLAAGYGTLDGEDYWLVKNSWSTHWGNDGYVLMSRKDNNCGVATAATYVELK</sequence>
<evidence type="ECO:0000313" key="11">
    <source>
        <dbReference type="Proteomes" id="UP000594262"/>
    </source>
</evidence>
<name>A0A7M5V3F9_9CNID</name>
<dbReference type="PANTHER" id="PTHR12411">
    <property type="entry name" value="CYSTEINE PROTEASE FAMILY C1-RELATED"/>
    <property type="match status" value="1"/>
</dbReference>
<dbReference type="InterPro" id="IPR013201">
    <property type="entry name" value="Prot_inhib_I29"/>
</dbReference>
<dbReference type="InterPro" id="IPR013128">
    <property type="entry name" value="Peptidase_C1A"/>
</dbReference>
<dbReference type="GeneID" id="136817910"/>
<evidence type="ECO:0000256" key="1">
    <source>
        <dbReference type="ARBA" id="ARBA00008455"/>
    </source>
</evidence>
<proteinExistence type="inferred from homology"/>